<dbReference type="OrthoDB" id="2388036at2"/>
<dbReference type="OMA" id="TWHIVVN"/>
<reference evidence="8" key="3">
    <citation type="journal article" date="2018" name="Vet. Microbiol.">
        <title>Molecular epidemiology of methicillin-resistant staphylococci amongst veterinary personnel, personnel-owned pets, patients and the hospital environment of two companion animal veterinary hospitals.</title>
        <authorList>
            <person name="Worthing K.A."/>
            <person name="Brown J."/>
            <person name="Gerber L."/>
            <person name="Abraham S."/>
            <person name="Trott D."/>
            <person name="Norris J.M."/>
        </authorList>
    </citation>
    <scope>NUCLEOTIDE SEQUENCE [LARGE SCALE GENOMIC DNA]</scope>
    <source>
        <strain evidence="8">ST496-2</strain>
    </source>
</reference>
<evidence type="ECO:0000313" key="7">
    <source>
        <dbReference type="Proteomes" id="UP000246800"/>
    </source>
</evidence>
<organism evidence="5 7">
    <name type="scientific">Staphylococcus pseudintermedius</name>
    <dbReference type="NCBI Taxonomy" id="283734"/>
    <lineage>
        <taxon>Bacteria</taxon>
        <taxon>Bacillati</taxon>
        <taxon>Bacillota</taxon>
        <taxon>Bacilli</taxon>
        <taxon>Bacillales</taxon>
        <taxon>Staphylococcaceae</taxon>
        <taxon>Staphylococcus</taxon>
        <taxon>Staphylococcus intermedius group</taxon>
    </lineage>
</organism>
<dbReference type="GO" id="GO:0016020">
    <property type="term" value="C:membrane"/>
    <property type="evidence" value="ECO:0007669"/>
    <property type="project" value="InterPro"/>
</dbReference>
<feature type="domain" description="Regulatory protein YycH-like" evidence="3">
    <location>
        <begin position="37"/>
        <end position="250"/>
    </location>
</feature>
<evidence type="ECO:0000256" key="1">
    <source>
        <dbReference type="SAM" id="MobiDB-lite"/>
    </source>
</evidence>
<evidence type="ECO:0000313" key="4">
    <source>
        <dbReference type="EMBL" id="EGQ4384282.1"/>
    </source>
</evidence>
<evidence type="ECO:0000313" key="6">
    <source>
        <dbReference type="EMBL" id="REA82626.1"/>
    </source>
</evidence>
<keyword evidence="2" id="KW-0812">Transmembrane</keyword>
<evidence type="ECO:0000259" key="3">
    <source>
        <dbReference type="Pfam" id="PF09648"/>
    </source>
</evidence>
<dbReference type="EMBL" id="QQPC01000026">
    <property type="protein sequence ID" value="REA82626.1"/>
    <property type="molecule type" value="Genomic_DNA"/>
</dbReference>
<keyword evidence="2" id="KW-1133">Transmembrane helix</keyword>
<name>A0A166NS22_STAPS</name>
<evidence type="ECO:0000313" key="5">
    <source>
        <dbReference type="EMBL" id="PWZ75014.1"/>
    </source>
</evidence>
<dbReference type="Proteomes" id="UP000600220">
    <property type="component" value="Unassembled WGS sequence"/>
</dbReference>
<keyword evidence="9" id="KW-1185">Reference proteome</keyword>
<reference evidence="4 9" key="4">
    <citation type="submission" date="2018-11" db="EMBL/GenBank/DDBJ databases">
        <authorList>
            <consortium name="Veterinary Laboratory Investigation and Response Network"/>
        </authorList>
    </citation>
    <scope>NUCLEOTIDE SEQUENCE [LARGE SCALE GENOMIC DNA]</scope>
    <source>
        <strain evidence="4 9">SPSE-18-VL-LA-PA-Ryan-0021</strain>
    </source>
</reference>
<dbReference type="AlphaFoldDB" id="A0A166NS22"/>
<dbReference type="InterPro" id="IPR018604">
    <property type="entry name" value="YycI-like"/>
</dbReference>
<protein>
    <recommendedName>
        <fullName evidence="3">Regulatory protein YycH-like domain-containing protein</fullName>
    </recommendedName>
</protein>
<accession>A0A166NS22</accession>
<dbReference type="EMBL" id="QEIT01000031">
    <property type="protein sequence ID" value="PWZ75014.1"/>
    <property type="molecule type" value="Genomic_DNA"/>
</dbReference>
<dbReference type="RefSeq" id="WP_014612684.1">
    <property type="nucleotide sequence ID" value="NZ_AP019372.1"/>
</dbReference>
<gene>
    <name evidence="5" type="ORF">DD902_06970</name>
    <name evidence="6" type="ORF">DV961_04590</name>
    <name evidence="4" type="ORF">EGV54_04130</name>
</gene>
<feature type="transmembrane region" description="Helical" evidence="2">
    <location>
        <begin position="6"/>
        <end position="25"/>
    </location>
</feature>
<comment type="caution">
    <text evidence="5">The sequence shown here is derived from an EMBL/GenBank/DDBJ whole genome shotgun (WGS) entry which is preliminary data.</text>
</comment>
<feature type="region of interest" description="Disordered" evidence="1">
    <location>
        <begin position="73"/>
        <end position="92"/>
    </location>
</feature>
<dbReference type="Pfam" id="PF09648">
    <property type="entry name" value="YycI"/>
    <property type="match status" value="1"/>
</dbReference>
<proteinExistence type="predicted"/>
<keyword evidence="2" id="KW-0472">Membrane</keyword>
<evidence type="ECO:0000313" key="9">
    <source>
        <dbReference type="Proteomes" id="UP000600220"/>
    </source>
</evidence>
<dbReference type="Proteomes" id="UP000256409">
    <property type="component" value="Unassembled WGS sequence"/>
</dbReference>
<dbReference type="EMBL" id="AAXKXX010000003">
    <property type="protein sequence ID" value="EGQ4384282.1"/>
    <property type="molecule type" value="Genomic_DNA"/>
</dbReference>
<reference evidence="5 7" key="1">
    <citation type="journal article" date="2018" name="Vet. Microbiol.">
        <title>Clonal diversity and geographic distribution of methicillin-resistant Staphylococcus pseudintermedius from Australian animals: Discovery of novel sequence types.</title>
        <authorList>
            <person name="Worthing K.A."/>
            <person name="Abraham S."/>
            <person name="Coombs G.W."/>
            <person name="Pang S."/>
            <person name="Saputra S."/>
            <person name="Jordan D."/>
            <person name="Trott D.J."/>
            <person name="Norris J.M."/>
        </authorList>
    </citation>
    <scope>NUCLEOTIDE SEQUENCE [LARGE SCALE GENOMIC DNA]</scope>
    <source>
        <strain evidence="5 7">ST525 1</strain>
    </source>
</reference>
<dbReference type="Proteomes" id="UP000246800">
    <property type="component" value="Unassembled WGS sequence"/>
</dbReference>
<sequence>MNWKRAKSLFIVVFLLVNICLIFVYNDKISKSKISDAEQQNSVNFEQENIKLPKNMPDVSHVKMQLITARSKDFKDEAEKSGKAEARNNGHTLDKEMSESVNVKLDPISHLKPYIDQNIYKGNEYQYHDTSDGKIKYEQTYKGFPIMNNNRAELTFDVKDDTVKSYEQSAMEDILPSKGSNNEPRQVISAHKAIEALYYNQYLKHDQEVENIRLGYYTVVKETNIQVLQANWEIKVKDANGTHTYYVEAISSNPQIIEQ</sequence>
<evidence type="ECO:0000256" key="2">
    <source>
        <dbReference type="SAM" id="Phobius"/>
    </source>
</evidence>
<evidence type="ECO:0000313" key="8">
    <source>
        <dbReference type="Proteomes" id="UP000256409"/>
    </source>
</evidence>
<dbReference type="eggNOG" id="COG4853">
    <property type="taxonomic scope" value="Bacteria"/>
</dbReference>
<reference evidence="6" key="2">
    <citation type="journal article" date="2018" name="Vet. Microbiol.">
        <title>Methicillin-resistant staphylococci amongst veterinary personnel, personnel-owned pets, patients and the hospital environment of two small animal veterinary hospitals.</title>
        <authorList>
            <person name="Worthing K.A."/>
            <person name="Brown J."/>
            <person name="Gerber L."/>
            <person name="Abraham S."/>
            <person name="Trott D."/>
            <person name="Norris J.M."/>
        </authorList>
    </citation>
    <scope>NUCLEOTIDE SEQUENCE</scope>
    <source>
        <strain evidence="6">ST496-2</strain>
    </source>
</reference>
<dbReference type="Gene3D" id="2.40.128.690">
    <property type="entry name" value="YycH protein, domain 3-like"/>
    <property type="match status" value="1"/>
</dbReference>